<evidence type="ECO:0008006" key="4">
    <source>
        <dbReference type="Google" id="ProtNLM"/>
    </source>
</evidence>
<feature type="chain" id="PRO_5001900305" description="Lipoprotein" evidence="1">
    <location>
        <begin position="26"/>
        <end position="327"/>
    </location>
</feature>
<feature type="signal peptide" evidence="1">
    <location>
        <begin position="1"/>
        <end position="25"/>
    </location>
</feature>
<name>A0A094ITE3_9GAMM</name>
<accession>A0A094ITE3</accession>
<proteinExistence type="predicted"/>
<protein>
    <recommendedName>
        <fullName evidence="4">Lipoprotein</fullName>
    </recommendedName>
</protein>
<evidence type="ECO:0000313" key="3">
    <source>
        <dbReference type="Proteomes" id="UP000053718"/>
    </source>
</evidence>
<gene>
    <name evidence="2" type="ORF">IDAT_05465</name>
</gene>
<keyword evidence="1" id="KW-0732">Signal</keyword>
<dbReference type="EMBL" id="JPIN01000005">
    <property type="protein sequence ID" value="KFZ29124.1"/>
    <property type="molecule type" value="Genomic_DNA"/>
</dbReference>
<dbReference type="OrthoDB" id="6235255at2"/>
<keyword evidence="3" id="KW-1185">Reference proteome</keyword>
<evidence type="ECO:0000313" key="2">
    <source>
        <dbReference type="EMBL" id="KFZ29124.1"/>
    </source>
</evidence>
<reference evidence="2 3" key="1">
    <citation type="submission" date="2014-06" db="EMBL/GenBank/DDBJ databases">
        <title>Draft genome sequence of Idiomarina sp. MCCC 1A10513.</title>
        <authorList>
            <person name="Du J."/>
            <person name="Lai Q."/>
            <person name="Shao Z."/>
        </authorList>
    </citation>
    <scope>NUCLEOTIDE SEQUENCE [LARGE SCALE GENOMIC DNA]</scope>
    <source>
        <strain evidence="2 3">MCCC 1A10513</strain>
    </source>
</reference>
<dbReference type="Proteomes" id="UP000053718">
    <property type="component" value="Unassembled WGS sequence"/>
</dbReference>
<organism evidence="2 3">
    <name type="scientific">Pseudidiomarina atlantica</name>
    <dbReference type="NCBI Taxonomy" id="1517416"/>
    <lineage>
        <taxon>Bacteria</taxon>
        <taxon>Pseudomonadati</taxon>
        <taxon>Pseudomonadota</taxon>
        <taxon>Gammaproteobacteria</taxon>
        <taxon>Alteromonadales</taxon>
        <taxon>Idiomarinaceae</taxon>
        <taxon>Pseudidiomarina</taxon>
    </lineage>
</organism>
<dbReference type="AlphaFoldDB" id="A0A094ITE3"/>
<evidence type="ECO:0000256" key="1">
    <source>
        <dbReference type="SAM" id="SignalP"/>
    </source>
</evidence>
<sequence length="327" mass="36131">MKQFTQLIVALLLFAVVGTMQPTAAQSIYRDTTIQGELTYAVHPDFPEFVGTLETPLTFTVVITEDLAAPQSYGSPDGGEAYGNVTTAYELRIYDELGVEILYDRVDIRDADTSVIDTVATYHDSQAQTALESAMWGIIASKTGTTEYALGYNFYGFRVTPFGATTSPLVIAMTPFPELFDGVIEHPFQVAADRSNQPSFRFEGSANYVSYNGPAVDSDGDGIFDYADSCIAPLTSTTVIFRDWYDSEVINYVDSSGCSIMDRYAACAPEQQEAPSFFSAFQPRLSGPNYCETQVSYQLNSEGLIDYMEARMLRDALYMSYRSQPNL</sequence>
<dbReference type="RefSeq" id="WP_034731540.1">
    <property type="nucleotide sequence ID" value="NZ_JPIN01000005.1"/>
</dbReference>
<comment type="caution">
    <text evidence="2">The sequence shown here is derived from an EMBL/GenBank/DDBJ whole genome shotgun (WGS) entry which is preliminary data.</text>
</comment>
<dbReference type="STRING" id="1517416.IDAT_05465"/>